<keyword evidence="1" id="KW-0472">Membrane</keyword>
<feature type="transmembrane region" description="Helical" evidence="1">
    <location>
        <begin position="31"/>
        <end position="48"/>
    </location>
</feature>
<reference evidence="2 3" key="1">
    <citation type="submission" date="2019-08" db="EMBL/GenBank/DDBJ databases">
        <title>Whole genome of Aphis craccivora.</title>
        <authorList>
            <person name="Voronova N.V."/>
            <person name="Shulinski R.S."/>
            <person name="Bandarenka Y.V."/>
            <person name="Zhorov D.G."/>
            <person name="Warner D."/>
        </authorList>
    </citation>
    <scope>NUCLEOTIDE SEQUENCE [LARGE SCALE GENOMIC DNA]</scope>
    <source>
        <strain evidence="2">180601</strain>
        <tissue evidence="2">Whole Body</tissue>
    </source>
</reference>
<name>A0A6G0Z877_APHCR</name>
<dbReference type="Proteomes" id="UP000478052">
    <property type="component" value="Unassembled WGS sequence"/>
</dbReference>
<feature type="transmembrane region" description="Helical" evidence="1">
    <location>
        <begin position="167"/>
        <end position="188"/>
    </location>
</feature>
<evidence type="ECO:0000313" key="2">
    <source>
        <dbReference type="EMBL" id="KAF0766525.1"/>
    </source>
</evidence>
<organism evidence="2 3">
    <name type="scientific">Aphis craccivora</name>
    <name type="common">Cowpea aphid</name>
    <dbReference type="NCBI Taxonomy" id="307492"/>
    <lineage>
        <taxon>Eukaryota</taxon>
        <taxon>Metazoa</taxon>
        <taxon>Ecdysozoa</taxon>
        <taxon>Arthropoda</taxon>
        <taxon>Hexapoda</taxon>
        <taxon>Insecta</taxon>
        <taxon>Pterygota</taxon>
        <taxon>Neoptera</taxon>
        <taxon>Paraneoptera</taxon>
        <taxon>Hemiptera</taxon>
        <taxon>Sternorrhyncha</taxon>
        <taxon>Aphidomorpha</taxon>
        <taxon>Aphidoidea</taxon>
        <taxon>Aphididae</taxon>
        <taxon>Aphidini</taxon>
        <taxon>Aphis</taxon>
        <taxon>Aphis</taxon>
    </lineage>
</organism>
<accession>A0A6G0Z877</accession>
<sequence length="317" mass="35063">MIKQSYYINLIINGVVLKTTLLTFLNSLSNVTFVLNAVLPVAFSRLFTRFDMHTQFVLEFLYIVKHNSNTINNRIKNSFTDLPQNDFLQPFPIFRRLQRIILYYRLKSIATIYRTKVCDSQLCRIPSSAAIECRKWTAAARVQIIILYSLLAIYRNDDNNNNNNNNTNTATTTIVIIIIVTIVCAYGARVGTTVISRQQAAALRDNEPTTTDGDDETTTTTTTVAATVKTTTTMMMMGTAAAVEQFFARLPLPPPPLQWRTTRTARRARGGGNVSRPARKTLSVADDLLCQVLKFKIGGGGGGGGGGPVVDGRGDRV</sequence>
<keyword evidence="3" id="KW-1185">Reference proteome</keyword>
<dbReference type="AlphaFoldDB" id="A0A6G0Z877"/>
<keyword evidence="1" id="KW-1133">Transmembrane helix</keyword>
<evidence type="ECO:0000256" key="1">
    <source>
        <dbReference type="SAM" id="Phobius"/>
    </source>
</evidence>
<proteinExistence type="predicted"/>
<comment type="caution">
    <text evidence="2">The sequence shown here is derived from an EMBL/GenBank/DDBJ whole genome shotgun (WGS) entry which is preliminary data.</text>
</comment>
<keyword evidence="1" id="KW-0812">Transmembrane</keyword>
<gene>
    <name evidence="2" type="ORF">FWK35_00026291</name>
</gene>
<evidence type="ECO:0000313" key="3">
    <source>
        <dbReference type="Proteomes" id="UP000478052"/>
    </source>
</evidence>
<protein>
    <submittedName>
        <fullName evidence="2">Uncharacterized protein</fullName>
    </submittedName>
</protein>
<dbReference type="EMBL" id="VUJU01001172">
    <property type="protein sequence ID" value="KAF0766525.1"/>
    <property type="molecule type" value="Genomic_DNA"/>
</dbReference>